<dbReference type="AlphaFoldDB" id="A0A3Q3FCY7"/>
<dbReference type="InParanoid" id="A0A3Q3FCY7"/>
<keyword evidence="1" id="KW-0472">Membrane</keyword>
<accession>A0A3Q3FCY7</accession>
<protein>
    <recommendedName>
        <fullName evidence="4">Hedgehog acyltransferase like, a</fullName>
    </recommendedName>
</protein>
<reference evidence="2" key="1">
    <citation type="submission" date="2025-08" db="UniProtKB">
        <authorList>
            <consortium name="Ensembl"/>
        </authorList>
    </citation>
    <scope>IDENTIFICATION</scope>
</reference>
<proteinExistence type="predicted"/>
<keyword evidence="3" id="KW-1185">Reference proteome</keyword>
<dbReference type="GO" id="GO:0016746">
    <property type="term" value="F:acyltransferase activity"/>
    <property type="evidence" value="ECO:0007669"/>
    <property type="project" value="TreeGrafter"/>
</dbReference>
<evidence type="ECO:0008006" key="4">
    <source>
        <dbReference type="Google" id="ProtNLM"/>
    </source>
</evidence>
<dbReference type="Proteomes" id="UP000261660">
    <property type="component" value="Unplaced"/>
</dbReference>
<dbReference type="Ensembl" id="ENSLBET00000018006.1">
    <property type="protein sequence ID" value="ENSLBEP00000017042.1"/>
    <property type="gene ID" value="ENSLBEG00000013148.1"/>
</dbReference>
<feature type="transmembrane region" description="Helical" evidence="1">
    <location>
        <begin position="77"/>
        <end position="99"/>
    </location>
</feature>
<dbReference type="GeneTree" id="ENSGT00940000179018"/>
<sequence>MGIKAALPRYEVYFYNTVLGLAMFWAASWIFEVSSCNQRNRKTFKTSVKPGWYYFGRKMDTADSEWMMWFSTYRDHILFALSGHVLFAKICSMLAPQVIV</sequence>
<feature type="transmembrane region" description="Helical" evidence="1">
    <location>
        <begin position="12"/>
        <end position="31"/>
    </location>
</feature>
<dbReference type="InterPro" id="IPR051085">
    <property type="entry name" value="MB_O-acyltransferase"/>
</dbReference>
<dbReference type="STRING" id="56723.ENSLBEP00000017042"/>
<dbReference type="GO" id="GO:0005783">
    <property type="term" value="C:endoplasmic reticulum"/>
    <property type="evidence" value="ECO:0007669"/>
    <property type="project" value="TreeGrafter"/>
</dbReference>
<reference evidence="2" key="2">
    <citation type="submission" date="2025-09" db="UniProtKB">
        <authorList>
            <consortium name="Ensembl"/>
        </authorList>
    </citation>
    <scope>IDENTIFICATION</scope>
</reference>
<evidence type="ECO:0000313" key="2">
    <source>
        <dbReference type="Ensembl" id="ENSLBEP00000017042.1"/>
    </source>
</evidence>
<evidence type="ECO:0000313" key="3">
    <source>
        <dbReference type="Proteomes" id="UP000261660"/>
    </source>
</evidence>
<evidence type="ECO:0000256" key="1">
    <source>
        <dbReference type="SAM" id="Phobius"/>
    </source>
</evidence>
<dbReference type="PANTHER" id="PTHR13285:SF21">
    <property type="entry name" value="HEDGEHOG ACYLTRANSFERASE-LIKE, B"/>
    <property type="match status" value="1"/>
</dbReference>
<keyword evidence="1" id="KW-1133">Transmembrane helix</keyword>
<keyword evidence="1" id="KW-0812">Transmembrane</keyword>
<dbReference type="PANTHER" id="PTHR13285">
    <property type="entry name" value="ACYLTRANSFERASE"/>
    <property type="match status" value="1"/>
</dbReference>
<organism evidence="2 3">
    <name type="scientific">Labrus bergylta</name>
    <name type="common">ballan wrasse</name>
    <dbReference type="NCBI Taxonomy" id="56723"/>
    <lineage>
        <taxon>Eukaryota</taxon>
        <taxon>Metazoa</taxon>
        <taxon>Chordata</taxon>
        <taxon>Craniata</taxon>
        <taxon>Vertebrata</taxon>
        <taxon>Euteleostomi</taxon>
        <taxon>Actinopterygii</taxon>
        <taxon>Neopterygii</taxon>
        <taxon>Teleostei</taxon>
        <taxon>Neoteleostei</taxon>
        <taxon>Acanthomorphata</taxon>
        <taxon>Eupercaria</taxon>
        <taxon>Labriformes</taxon>
        <taxon>Labridae</taxon>
        <taxon>Labrus</taxon>
    </lineage>
</organism>
<name>A0A3Q3FCY7_9LABR</name>